<accession>A0A433U6E6</accession>
<keyword evidence="5" id="KW-1185">Reference proteome</keyword>
<dbReference type="Gene3D" id="1.25.10.10">
    <property type="entry name" value="Leucine-rich Repeat Variant"/>
    <property type="match status" value="2"/>
</dbReference>
<gene>
    <name evidence="4" type="ORF">EGW08_002839</name>
</gene>
<evidence type="ECO:0000259" key="3">
    <source>
        <dbReference type="Pfam" id="PF22964"/>
    </source>
</evidence>
<dbReference type="InterPro" id="IPR000225">
    <property type="entry name" value="Armadillo"/>
</dbReference>
<sequence length="375" mass="41089">MRALYNLSSNELTAGAVSVLPIPRLVQQVLANFPDSVELLEITMVTLSQVMLGDDELYQALARSHCVVDIVSTMFNFPENTLIQESGCKVLGNLAVRDDLRKLVEADGASKAVISALLTLDTCADIQEVGCIALMNLTADNEDNKIRIKNAGVVPALVNTLKEFRYSSDIVLCALKALGNIVSLEEVCHQFVDENGLNLLNSLIDTHETNKEVLTFVSLVLCSITDLPDLQADQVTVIDSRLMSILSLVPRNPDITLYVCQAFENLIKTDEGRETFTRCGRMRVILNAMSTFRDNSQIHRCCCKVIAVVSLSVDIRKNLISVSSLESVLGSMQLFPSDLELQIIGCGTLACLLEKTDLLREKLIEQGGITLIGRA</sequence>
<proteinExistence type="predicted"/>
<evidence type="ECO:0000256" key="1">
    <source>
        <dbReference type="ARBA" id="ARBA00022737"/>
    </source>
</evidence>
<dbReference type="InterPro" id="IPR016024">
    <property type="entry name" value="ARM-type_fold"/>
</dbReference>
<dbReference type="Pfam" id="PF22964">
    <property type="entry name" value="ZER1-like_2nd"/>
    <property type="match status" value="1"/>
</dbReference>
<organism evidence="4 5">
    <name type="scientific">Elysia chlorotica</name>
    <name type="common">Eastern emerald elysia</name>
    <name type="synonym">Sea slug</name>
    <dbReference type="NCBI Taxonomy" id="188477"/>
    <lineage>
        <taxon>Eukaryota</taxon>
        <taxon>Metazoa</taxon>
        <taxon>Spiralia</taxon>
        <taxon>Lophotrochozoa</taxon>
        <taxon>Mollusca</taxon>
        <taxon>Gastropoda</taxon>
        <taxon>Heterobranchia</taxon>
        <taxon>Euthyneura</taxon>
        <taxon>Panpulmonata</taxon>
        <taxon>Sacoglossa</taxon>
        <taxon>Placobranchoidea</taxon>
        <taxon>Plakobranchidae</taxon>
        <taxon>Elysia</taxon>
    </lineage>
</organism>
<dbReference type="SMART" id="SM00185">
    <property type="entry name" value="ARM"/>
    <property type="match status" value="5"/>
</dbReference>
<dbReference type="OrthoDB" id="7537227at2759"/>
<dbReference type="PANTHER" id="PTHR22895:SF0">
    <property type="entry name" value="ARMADILLO REPEAT-CONTAINING PROTEIN 6"/>
    <property type="match status" value="1"/>
</dbReference>
<evidence type="ECO:0000313" key="4">
    <source>
        <dbReference type="EMBL" id="RUS89402.1"/>
    </source>
</evidence>
<feature type="domain" description="Protein zer-1 homolog-like C-terminal" evidence="3">
    <location>
        <begin position="4"/>
        <end position="221"/>
    </location>
</feature>
<feature type="repeat" description="ARM" evidence="2">
    <location>
        <begin position="108"/>
        <end position="152"/>
    </location>
</feature>
<feature type="non-terminal residue" evidence="4">
    <location>
        <position position="375"/>
    </location>
</feature>
<dbReference type="PANTHER" id="PTHR22895">
    <property type="entry name" value="ARMADILLO REPEAT-CONTAINING PROTEIN 6"/>
    <property type="match status" value="1"/>
</dbReference>
<dbReference type="SUPFAM" id="SSF48371">
    <property type="entry name" value="ARM repeat"/>
    <property type="match status" value="1"/>
</dbReference>
<name>A0A433U6E6_ELYCH</name>
<evidence type="ECO:0000256" key="2">
    <source>
        <dbReference type="PROSITE-ProRule" id="PRU00259"/>
    </source>
</evidence>
<protein>
    <recommendedName>
        <fullName evidence="3">Protein zer-1 homolog-like C-terminal domain-containing protein</fullName>
    </recommendedName>
</protein>
<feature type="repeat" description="ARM" evidence="2">
    <location>
        <begin position="152"/>
        <end position="196"/>
    </location>
</feature>
<dbReference type="EMBL" id="RQTK01000057">
    <property type="protein sequence ID" value="RUS89402.1"/>
    <property type="molecule type" value="Genomic_DNA"/>
</dbReference>
<dbReference type="PROSITE" id="PS50176">
    <property type="entry name" value="ARM_REPEAT"/>
    <property type="match status" value="2"/>
</dbReference>
<dbReference type="Proteomes" id="UP000271974">
    <property type="component" value="Unassembled WGS sequence"/>
</dbReference>
<keyword evidence="1" id="KW-0677">Repeat</keyword>
<dbReference type="AlphaFoldDB" id="A0A433U6E6"/>
<evidence type="ECO:0000313" key="5">
    <source>
        <dbReference type="Proteomes" id="UP000271974"/>
    </source>
</evidence>
<reference evidence="4 5" key="1">
    <citation type="submission" date="2019-01" db="EMBL/GenBank/DDBJ databases">
        <title>A draft genome assembly of the solar-powered sea slug Elysia chlorotica.</title>
        <authorList>
            <person name="Cai H."/>
            <person name="Li Q."/>
            <person name="Fang X."/>
            <person name="Li J."/>
            <person name="Curtis N.E."/>
            <person name="Altenburger A."/>
            <person name="Shibata T."/>
            <person name="Feng M."/>
            <person name="Maeda T."/>
            <person name="Schwartz J.A."/>
            <person name="Shigenobu S."/>
            <person name="Lundholm N."/>
            <person name="Nishiyama T."/>
            <person name="Yang H."/>
            <person name="Hasebe M."/>
            <person name="Li S."/>
            <person name="Pierce S.K."/>
            <person name="Wang J."/>
        </authorList>
    </citation>
    <scope>NUCLEOTIDE SEQUENCE [LARGE SCALE GENOMIC DNA]</scope>
    <source>
        <strain evidence="4">EC2010</strain>
        <tissue evidence="4">Whole organism of an adult</tissue>
    </source>
</reference>
<dbReference type="InterPro" id="IPR055142">
    <property type="entry name" value="ZER1-like_C"/>
</dbReference>
<dbReference type="InterPro" id="IPR011989">
    <property type="entry name" value="ARM-like"/>
</dbReference>
<comment type="caution">
    <text evidence="4">The sequence shown here is derived from an EMBL/GenBank/DDBJ whole genome shotgun (WGS) entry which is preliminary data.</text>
</comment>